<feature type="compositionally biased region" description="Basic and acidic residues" evidence="2">
    <location>
        <begin position="1"/>
        <end position="10"/>
    </location>
</feature>
<dbReference type="Pfam" id="PF00437">
    <property type="entry name" value="T2SSE"/>
    <property type="match status" value="1"/>
</dbReference>
<gene>
    <name evidence="4" type="ORF">BV394_06310</name>
</gene>
<dbReference type="InterPro" id="IPR001482">
    <property type="entry name" value="T2SS/T4SS_dom"/>
</dbReference>
<accession>A0A2M9DDY3</accession>
<dbReference type="OrthoDB" id="9810761at2"/>
<feature type="compositionally biased region" description="Basic and acidic residues" evidence="2">
    <location>
        <begin position="48"/>
        <end position="57"/>
    </location>
</feature>
<dbReference type="AlphaFoldDB" id="A0A1U7DHG2"/>
<feature type="region of interest" description="Disordered" evidence="2">
    <location>
        <begin position="1"/>
        <end position="57"/>
    </location>
</feature>
<dbReference type="GO" id="GO:0016887">
    <property type="term" value="F:ATP hydrolysis activity"/>
    <property type="evidence" value="ECO:0007669"/>
    <property type="project" value="InterPro"/>
</dbReference>
<dbReference type="InterPro" id="IPR027417">
    <property type="entry name" value="P-loop_NTPase"/>
</dbReference>
<dbReference type="Gene3D" id="3.40.50.300">
    <property type="entry name" value="P-loop containing nucleotide triphosphate hydrolases"/>
    <property type="match status" value="1"/>
</dbReference>
<dbReference type="SUPFAM" id="SSF52540">
    <property type="entry name" value="P-loop containing nucleoside triphosphate hydrolases"/>
    <property type="match status" value="1"/>
</dbReference>
<evidence type="ECO:0000313" key="4">
    <source>
        <dbReference type="EMBL" id="APX89375.1"/>
    </source>
</evidence>
<sequence>MFSRYKKDATKPGAAKVNSAPVAAAPRPAAAAPRPQPKAVPTPARPQPVDKEQKRREKLTEVKVELHKRLLESLNLSALEHASETELRQEIVSISTEALTEMAVVLNKEERILLYQDLYDEVTGLGPLEPLLKDDTVNDILVNGPKRVFVERNGKLTLSDTTFRDEKHLLRIIDKIVSAVGRRVDESNPYVDARLADGSRFNAMVPPIAVDGSLVSIRKFKKEKLGVPDLVNFGAFSPEMAMYLEAAVACRLNIIVSGGTGSGKTTTLNALSSFIDNSERILTIEDTAELQLQQVHVGRMESRPANVEGKGAVSQRDCLRNALRMRPDRIIVGETRGEEVIDMLQAMNTGHDGSMTTIHANSARDGVSRLENMIAMTGIEMPTKAVRSQISSAVNLIVQASRLQDGSRRMVSITELTGMEGEVISMQEVFRYQRTGLAPDGKIIGHFTATGVRSYYADRFRQWGFDLPSNIYEPVSE</sequence>
<feature type="compositionally biased region" description="Low complexity" evidence="2">
    <location>
        <begin position="14"/>
        <end position="33"/>
    </location>
</feature>
<dbReference type="EMBL" id="CP019124">
    <property type="protein sequence ID" value="APX89375.1"/>
    <property type="molecule type" value="Genomic_DNA"/>
</dbReference>
<keyword evidence="5" id="KW-1185">Reference proteome</keyword>
<organism evidence="4 5">
    <name type="scientific">Brevirhabdus pacifica</name>
    <dbReference type="NCBI Taxonomy" id="1267768"/>
    <lineage>
        <taxon>Bacteria</taxon>
        <taxon>Pseudomonadati</taxon>
        <taxon>Pseudomonadota</taxon>
        <taxon>Alphaproteobacteria</taxon>
        <taxon>Rhodobacterales</taxon>
        <taxon>Paracoccaceae</taxon>
        <taxon>Brevirhabdus</taxon>
    </lineage>
</organism>
<dbReference type="Proteomes" id="UP000187266">
    <property type="component" value="Chromosome"/>
</dbReference>
<feature type="domain" description="Bacterial type II secretion system protein E" evidence="3">
    <location>
        <begin position="123"/>
        <end position="399"/>
    </location>
</feature>
<dbReference type="FunFam" id="3.40.50.300:FF:000521">
    <property type="entry name" value="Type II secretion system protein E"/>
    <property type="match status" value="1"/>
</dbReference>
<accession>A0A1U7DHG2</accession>
<dbReference type="PANTHER" id="PTHR30486">
    <property type="entry name" value="TWITCHING MOTILITY PROTEIN PILT"/>
    <property type="match status" value="1"/>
</dbReference>
<reference evidence="4 5" key="1">
    <citation type="submission" date="2017-01" db="EMBL/GenBank/DDBJ databases">
        <title>Genomic analysis of Xuhuaishuia manganoxidans DY6-4.</title>
        <authorList>
            <person name="Wang X."/>
        </authorList>
    </citation>
    <scope>NUCLEOTIDE SEQUENCE [LARGE SCALE GENOMIC DNA]</scope>
    <source>
        <strain evidence="4 5">DY6-4</strain>
    </source>
</reference>
<dbReference type="PANTHER" id="PTHR30486:SF15">
    <property type="entry name" value="TYPE II_IV SECRETION SYSTEM ATPASE"/>
    <property type="match status" value="1"/>
</dbReference>
<name>A0A1U7DHG2_9RHOB</name>
<dbReference type="RefSeq" id="WP_076979398.1">
    <property type="nucleotide sequence ID" value="NZ_CP019124.1"/>
</dbReference>
<proteinExistence type="inferred from homology"/>
<dbReference type="InterPro" id="IPR050921">
    <property type="entry name" value="T4SS_GSP_E_ATPase"/>
</dbReference>
<feature type="compositionally biased region" description="Pro residues" evidence="2">
    <location>
        <begin position="34"/>
        <end position="46"/>
    </location>
</feature>
<dbReference type="CDD" id="cd01130">
    <property type="entry name" value="VirB11-like_ATPase"/>
    <property type="match status" value="1"/>
</dbReference>
<evidence type="ECO:0000313" key="5">
    <source>
        <dbReference type="Proteomes" id="UP000187266"/>
    </source>
</evidence>
<evidence type="ECO:0000259" key="3">
    <source>
        <dbReference type="Pfam" id="PF00437"/>
    </source>
</evidence>
<dbReference type="Gene3D" id="3.30.450.380">
    <property type="match status" value="1"/>
</dbReference>
<comment type="similarity">
    <text evidence="1">Belongs to the GSP E family.</text>
</comment>
<dbReference type="STRING" id="1267768.BV394_06310"/>
<protein>
    <submittedName>
        <fullName evidence="4">Type II secretion system protein E</fullName>
    </submittedName>
</protein>
<evidence type="ECO:0000256" key="2">
    <source>
        <dbReference type="SAM" id="MobiDB-lite"/>
    </source>
</evidence>
<evidence type="ECO:0000256" key="1">
    <source>
        <dbReference type="ARBA" id="ARBA00006611"/>
    </source>
</evidence>